<sequence length="240" mass="27853">MTTLVYLFVLFIVLGIAIAAYFMPLSDNQDDDDEHTPSPKPKTDEKKPSVFKTEKTLSEKKGAVGEQIIKVMALSQLDRQKYIHFNNLIIPSQDKTTQIDNIIVSPFGIFVLEAKYFSGWIYGQAKQVNWTHTLSRHSKFQFKNPLRQNYKHIKALSSLLRLPESHFHSVVVFTHRDCQLKTDLPKNVCLIRDLFNYIDEFKTEILTEPQIQTVCQILSQEQWQATPERLAAHIKQFQTE</sequence>
<protein>
    <submittedName>
        <fullName evidence="3">Nuclease-related domain</fullName>
    </submittedName>
</protein>
<dbReference type="Pfam" id="PF08378">
    <property type="entry name" value="NERD"/>
    <property type="match status" value="1"/>
</dbReference>
<dbReference type="InterPro" id="IPR011528">
    <property type="entry name" value="NERD"/>
</dbReference>
<evidence type="ECO:0000259" key="2">
    <source>
        <dbReference type="PROSITE" id="PS50965"/>
    </source>
</evidence>
<dbReference type="AlphaFoldDB" id="A0A376BNJ0"/>
<feature type="domain" description="NERD" evidence="2">
    <location>
        <begin position="61"/>
        <end position="179"/>
    </location>
</feature>
<dbReference type="Proteomes" id="UP000254209">
    <property type="component" value="Unassembled WGS sequence"/>
</dbReference>
<evidence type="ECO:0000256" key="1">
    <source>
        <dbReference type="SAM" id="MobiDB-lite"/>
    </source>
</evidence>
<evidence type="ECO:0000313" key="3">
    <source>
        <dbReference type="EMBL" id="SSY71240.1"/>
    </source>
</evidence>
<dbReference type="STRING" id="1120980.GCA_000745955_02263"/>
<dbReference type="EMBL" id="UFSO01000002">
    <property type="protein sequence ID" value="SSY71240.1"/>
    <property type="molecule type" value="Genomic_DNA"/>
</dbReference>
<feature type="region of interest" description="Disordered" evidence="1">
    <location>
        <begin position="29"/>
        <end position="51"/>
    </location>
</feature>
<reference evidence="3 4" key="1">
    <citation type="submission" date="2018-06" db="EMBL/GenBank/DDBJ databases">
        <authorList>
            <consortium name="Pathogen Informatics"/>
            <person name="Doyle S."/>
        </authorList>
    </citation>
    <scope>NUCLEOTIDE SEQUENCE [LARGE SCALE GENOMIC DNA]</scope>
    <source>
        <strain evidence="3 4">NCTC10283</strain>
    </source>
</reference>
<accession>A0A376BNJ0</accession>
<gene>
    <name evidence="3" type="ORF">NCTC10283_01380</name>
</gene>
<name>A0A376BNJ0_9NEIS</name>
<dbReference type="RefSeq" id="WP_034295052.1">
    <property type="nucleotide sequence ID" value="NZ_CP091519.2"/>
</dbReference>
<proteinExistence type="predicted"/>
<organism evidence="3 4">
    <name type="scientific">Alysiella crassa</name>
    <dbReference type="NCBI Taxonomy" id="153491"/>
    <lineage>
        <taxon>Bacteria</taxon>
        <taxon>Pseudomonadati</taxon>
        <taxon>Pseudomonadota</taxon>
        <taxon>Betaproteobacteria</taxon>
        <taxon>Neisseriales</taxon>
        <taxon>Neisseriaceae</taxon>
        <taxon>Alysiella</taxon>
    </lineage>
</organism>
<evidence type="ECO:0000313" key="4">
    <source>
        <dbReference type="Proteomes" id="UP000254209"/>
    </source>
</evidence>
<dbReference type="OrthoDB" id="5782056at2"/>
<keyword evidence="4" id="KW-1185">Reference proteome</keyword>
<feature type="compositionally biased region" description="Basic and acidic residues" evidence="1">
    <location>
        <begin position="35"/>
        <end position="51"/>
    </location>
</feature>
<dbReference type="PROSITE" id="PS50965">
    <property type="entry name" value="NERD"/>
    <property type="match status" value="1"/>
</dbReference>